<protein>
    <submittedName>
        <fullName evidence="6">Disease resistance protein At1g50180</fullName>
    </submittedName>
</protein>
<keyword evidence="2" id="KW-0547">Nucleotide-binding</keyword>
<organism evidence="5 6">
    <name type="scientific">Herrania umbratica</name>
    <dbReference type="NCBI Taxonomy" id="108875"/>
    <lineage>
        <taxon>Eukaryota</taxon>
        <taxon>Viridiplantae</taxon>
        <taxon>Streptophyta</taxon>
        <taxon>Embryophyta</taxon>
        <taxon>Tracheophyta</taxon>
        <taxon>Spermatophyta</taxon>
        <taxon>Magnoliopsida</taxon>
        <taxon>eudicotyledons</taxon>
        <taxon>Gunneridae</taxon>
        <taxon>Pentapetalae</taxon>
        <taxon>rosids</taxon>
        <taxon>malvids</taxon>
        <taxon>Malvales</taxon>
        <taxon>Malvaceae</taxon>
        <taxon>Byttnerioideae</taxon>
        <taxon>Herrania</taxon>
    </lineage>
</organism>
<dbReference type="CDD" id="cd14798">
    <property type="entry name" value="RX-CC_like"/>
    <property type="match status" value="1"/>
</dbReference>
<accession>A0A6J1ATK1</accession>
<dbReference type="OrthoDB" id="1002377at2759"/>
<dbReference type="Pfam" id="PF18052">
    <property type="entry name" value="Rx_N"/>
    <property type="match status" value="1"/>
</dbReference>
<dbReference type="Proteomes" id="UP000504621">
    <property type="component" value="Unplaced"/>
</dbReference>
<evidence type="ECO:0000256" key="1">
    <source>
        <dbReference type="ARBA" id="ARBA00022737"/>
    </source>
</evidence>
<evidence type="ECO:0000313" key="5">
    <source>
        <dbReference type="Proteomes" id="UP000504621"/>
    </source>
</evidence>
<dbReference type="InterPro" id="IPR038005">
    <property type="entry name" value="RX-like_CC"/>
</dbReference>
<keyword evidence="5" id="KW-1185">Reference proteome</keyword>
<reference evidence="6" key="1">
    <citation type="submission" date="2025-08" db="UniProtKB">
        <authorList>
            <consortium name="RefSeq"/>
        </authorList>
    </citation>
    <scope>IDENTIFICATION</scope>
    <source>
        <tissue evidence="6">Leaf</tissue>
    </source>
</reference>
<evidence type="ECO:0000256" key="3">
    <source>
        <dbReference type="ARBA" id="ARBA00022821"/>
    </source>
</evidence>
<dbReference type="Gene3D" id="1.20.5.4130">
    <property type="match status" value="1"/>
</dbReference>
<gene>
    <name evidence="6" type="primary">LOC110421140</name>
</gene>
<dbReference type="GO" id="GO:0000166">
    <property type="term" value="F:nucleotide binding"/>
    <property type="evidence" value="ECO:0007669"/>
    <property type="project" value="UniProtKB-KW"/>
</dbReference>
<proteinExistence type="predicted"/>
<evidence type="ECO:0000259" key="4">
    <source>
        <dbReference type="Pfam" id="PF18052"/>
    </source>
</evidence>
<evidence type="ECO:0000313" key="6">
    <source>
        <dbReference type="RefSeq" id="XP_021290308.1"/>
    </source>
</evidence>
<dbReference type="RefSeq" id="XP_021290308.1">
    <property type="nucleotide sequence ID" value="XM_021434633.1"/>
</dbReference>
<dbReference type="GO" id="GO:0006952">
    <property type="term" value="P:defense response"/>
    <property type="evidence" value="ECO:0007669"/>
    <property type="project" value="UniProtKB-KW"/>
</dbReference>
<dbReference type="GeneID" id="110421140"/>
<dbReference type="AlphaFoldDB" id="A0A6J1ATK1"/>
<sequence length="244" mass="27377">MLWKIWVGKHPEIMSKCPHSTKPTAQSAQSQDVVGVSFRLRSCSNICLYQVAVTTRALTVFSLHSLTRSMEVVGAVVEVMLAKVILLATEQINVALGFKEELTRLHDSLTIIQAALQDADRRQGEDRAVKLWLEKLRDVTYEADDVLDEFAYDFLRRKVQIQNQMMKKKDASRRAGLNGTRLLTFHTFKLIGNTLNIDQLRLSANVNGRMTESLTGHGGFRLLGKLGQSAQGNLFAELEAFPEC</sequence>
<dbReference type="PANTHER" id="PTHR19338:SF73">
    <property type="entry name" value="DISEASE RESISTANCE PROTEIN RGA2-LIKE"/>
    <property type="match status" value="1"/>
</dbReference>
<keyword evidence="1" id="KW-0677">Repeat</keyword>
<feature type="domain" description="Disease resistance N-terminal" evidence="4">
    <location>
        <begin position="76"/>
        <end position="164"/>
    </location>
</feature>
<name>A0A6J1ATK1_9ROSI</name>
<dbReference type="InterPro" id="IPR041118">
    <property type="entry name" value="Rx_N"/>
</dbReference>
<dbReference type="PANTHER" id="PTHR19338">
    <property type="entry name" value="TRANSLOCASE OF INNER MITOCHONDRIAL MEMBRANE 13 HOMOLOG"/>
    <property type="match status" value="1"/>
</dbReference>
<keyword evidence="3" id="KW-0611">Plant defense</keyword>
<evidence type="ECO:0000256" key="2">
    <source>
        <dbReference type="ARBA" id="ARBA00022741"/>
    </source>
</evidence>